<keyword evidence="1" id="KW-0732">Signal</keyword>
<dbReference type="STRING" id="886293.Sinac_0206"/>
<organism evidence="4 5">
    <name type="scientific">Singulisphaera acidiphila (strain ATCC BAA-1392 / DSM 18658 / VKM B-2454 / MOB10)</name>
    <dbReference type="NCBI Taxonomy" id="886293"/>
    <lineage>
        <taxon>Bacteria</taxon>
        <taxon>Pseudomonadati</taxon>
        <taxon>Planctomycetota</taxon>
        <taxon>Planctomycetia</taxon>
        <taxon>Isosphaerales</taxon>
        <taxon>Isosphaeraceae</taxon>
        <taxon>Singulisphaera</taxon>
    </lineage>
</organism>
<dbReference type="InterPro" id="IPR011050">
    <property type="entry name" value="Pectin_lyase_fold/virulence"/>
</dbReference>
<dbReference type="InterPro" id="IPR025282">
    <property type="entry name" value="DUF4214"/>
</dbReference>
<dbReference type="Pfam" id="PF13946">
    <property type="entry name" value="DUF4214"/>
    <property type="match status" value="1"/>
</dbReference>
<evidence type="ECO:0000259" key="3">
    <source>
        <dbReference type="Pfam" id="PF16640"/>
    </source>
</evidence>
<keyword evidence="5" id="KW-1185">Reference proteome</keyword>
<feature type="domain" description="Bacterial Ig-like" evidence="3">
    <location>
        <begin position="573"/>
        <end position="662"/>
    </location>
</feature>
<evidence type="ECO:0000259" key="2">
    <source>
        <dbReference type="Pfam" id="PF13946"/>
    </source>
</evidence>
<dbReference type="InterPro" id="IPR013425">
    <property type="entry name" value="Autotrns_rpt"/>
</dbReference>
<feature type="domain" description="Bacterial Ig-like" evidence="3">
    <location>
        <begin position="957"/>
        <end position="1045"/>
    </location>
</feature>
<dbReference type="Pfam" id="PF16640">
    <property type="entry name" value="Big_3_5"/>
    <property type="match status" value="8"/>
</dbReference>
<feature type="domain" description="DUF4214" evidence="2">
    <location>
        <begin position="1302"/>
        <end position="1348"/>
    </location>
</feature>
<feature type="domain" description="Bacterial Ig-like" evidence="3">
    <location>
        <begin position="379"/>
        <end position="469"/>
    </location>
</feature>
<dbReference type="KEGG" id="saci:Sinac_0206"/>
<gene>
    <name evidence="4" type="ordered locus">Sinac_0206</name>
</gene>
<protein>
    <recommendedName>
        <fullName evidence="6">DUF4214 domain-containing protein</fullName>
    </recommendedName>
</protein>
<feature type="domain" description="Bacterial Ig-like" evidence="3">
    <location>
        <begin position="669"/>
        <end position="757"/>
    </location>
</feature>
<evidence type="ECO:0008006" key="6">
    <source>
        <dbReference type="Google" id="ProtNLM"/>
    </source>
</evidence>
<feature type="domain" description="Bacterial Ig-like" evidence="3">
    <location>
        <begin position="861"/>
        <end position="949"/>
    </location>
</feature>
<dbReference type="Gene3D" id="2.60.40.10">
    <property type="entry name" value="Immunoglobulins"/>
    <property type="match status" value="8"/>
</dbReference>
<dbReference type="EMBL" id="CP003364">
    <property type="protein sequence ID" value="AGA24657.1"/>
    <property type="molecule type" value="Genomic_DNA"/>
</dbReference>
<name>L0D5X1_SINAD</name>
<reference evidence="4 5" key="1">
    <citation type="submission" date="2012-02" db="EMBL/GenBank/DDBJ databases">
        <title>Complete sequence of chromosome of Singulisphaera acidiphila DSM 18658.</title>
        <authorList>
            <consortium name="US DOE Joint Genome Institute (JGI-PGF)"/>
            <person name="Lucas S."/>
            <person name="Copeland A."/>
            <person name="Lapidus A."/>
            <person name="Glavina del Rio T."/>
            <person name="Dalin E."/>
            <person name="Tice H."/>
            <person name="Bruce D."/>
            <person name="Goodwin L."/>
            <person name="Pitluck S."/>
            <person name="Peters L."/>
            <person name="Ovchinnikova G."/>
            <person name="Chertkov O."/>
            <person name="Kyrpides N."/>
            <person name="Mavromatis K."/>
            <person name="Ivanova N."/>
            <person name="Brettin T."/>
            <person name="Detter J.C."/>
            <person name="Han C."/>
            <person name="Larimer F."/>
            <person name="Land M."/>
            <person name="Hauser L."/>
            <person name="Markowitz V."/>
            <person name="Cheng J.-F."/>
            <person name="Hugenholtz P."/>
            <person name="Woyke T."/>
            <person name="Wu D."/>
            <person name="Tindall B."/>
            <person name="Pomrenke H."/>
            <person name="Brambilla E."/>
            <person name="Klenk H.-P."/>
            <person name="Eisen J.A."/>
        </authorList>
    </citation>
    <scope>NUCLEOTIDE SEQUENCE [LARGE SCALE GENOMIC DNA]</scope>
    <source>
        <strain evidence="5">ATCC BAA-1392 / DSM 18658 / VKM B-2454 / MOB10</strain>
    </source>
</reference>
<proteinExistence type="predicted"/>
<feature type="domain" description="Bacterial Ig-like" evidence="3">
    <location>
        <begin position="766"/>
        <end position="854"/>
    </location>
</feature>
<dbReference type="InterPro" id="IPR032109">
    <property type="entry name" value="Big_3_5"/>
</dbReference>
<dbReference type="InterPro" id="IPR013783">
    <property type="entry name" value="Ig-like_fold"/>
</dbReference>
<dbReference type="NCBIfam" id="TIGR02601">
    <property type="entry name" value="autotrns_rpt"/>
    <property type="match status" value="1"/>
</dbReference>
<dbReference type="eggNOG" id="COG4625">
    <property type="taxonomic scope" value="Bacteria"/>
</dbReference>
<accession>L0D5X1</accession>
<feature type="domain" description="Bacterial Ig-like" evidence="3">
    <location>
        <begin position="478"/>
        <end position="565"/>
    </location>
</feature>
<sequence>MPRKSAWGWVSESNVPLFWGRLATFSSLCTQGICIMMSLFGSPRRVGADKRLSGQRRRRRRQGSPWVGLETLESRLAPAVSIWSGAVDGLWSNQGNWDTPPVSGSDLIFPDGAGNTKNTNDLTPGTTFASLTIAGSGYDIDGAAITLDGSLEASQTSGSGTLSLPIGFTGTASVRVDRAGAVLVLGGVISGSAGLSKQGDGELDLAAPNDYDGITTIDGGLLVVDGAQAGSAIIVNAGTFLQGAGTVGSITVNSGTVSPGHSSPAILTASGDLTFDPGSTFTVILDGGTAGVGYSQLQVTGQVNLDNAVLQPLLGFTPVGQDQFLIINNTGSAAISGTFAGLPEGATFVVSGEVFQISYVGGDGNDVVLTHLLSSTTTLVASPSAVVYGEPVTLTATVAASDPSVLEAPTGTVEFFQGAISLGIATLSDGIAVLEIATLPVGGDPIIAQYRGDTLFAPGDSPAIAVDVTQASTLTTLDASPNPSVFGQTVTLTATVAVSTGSGTPTGLVEFFSGSTSLGTATLNGGVATLETSALAVGNNVITAQYQGDPNFVASTSPEVAETVNEASTSTALTATPNPAGLDQPVTLTATVTAVGPGAGTPTGLVEFFSGSISLGTATLSDGVATLQTSALPLGVSSITVQYQGDPNFTASTSPEVSLTVSPASTTTLVASPSAIVYGEPVTLTATVAAVDGSATPTGNVIFMSGTTPLGTAALIDGVATLTISSLPGGAASITAQYQGDSTFAGSASPATTVTVAQAGTTTTLNIAPNPLSLGDLVTLTVVIATDSASLVKPSGTVQFFNGSVLLGTAVVTDGVATLTTASLPLGTSSITAQYLGDTNYSGSTSSAVTATVNAASTTTLVATPTSTVLGQPVTLTATVVGSDTSGIPTGTVEFFLGTTSLGTALLSNGVAVLTTSALPVGSASITARYLGDNTFGVSTAPAVTVTVAQASTTTTLTVGPTSTVFGQAVTLTATVVAADPSAGQPSGTVQFYQGTTLLGSGVLSNGTATLTTTALPVGTAAITAQYLGDGSFLVSTSAAVTATVGQSSTTVTVASSKPNPASSEAVTLTATVAVSGSGAGTPTGTVLFYSNGVLLGSGTLSNGQATLTTTALAIGFDAITAVYQGDGNFTAASSETLTIVVGDQTERLLNQVYLVVLQRPIEQRGLDYWRTQLEMGVPLKRVVNLIVNSREGRIAAVQVNYQTFLNRAATGNEVSTALSPASRSSGIGLSARVLGSRAFYETQGGGTIGGFLTALYQAVLGTDVPDAARARLTGELARGVSTAAVAQEVLLSPRGKASQLNFLYENVLGRPADSAGLTYFLDQLNQGIRIRQVLVDLLSSWEFVSLFADNS</sequence>
<evidence type="ECO:0000313" key="5">
    <source>
        <dbReference type="Proteomes" id="UP000010798"/>
    </source>
</evidence>
<evidence type="ECO:0000256" key="1">
    <source>
        <dbReference type="ARBA" id="ARBA00022729"/>
    </source>
</evidence>
<dbReference type="Proteomes" id="UP000010798">
    <property type="component" value="Chromosome"/>
</dbReference>
<feature type="domain" description="Bacterial Ig-like" evidence="3">
    <location>
        <begin position="1057"/>
        <end position="1142"/>
    </location>
</feature>
<evidence type="ECO:0000313" key="4">
    <source>
        <dbReference type="EMBL" id="AGA24657.1"/>
    </source>
</evidence>
<dbReference type="SUPFAM" id="SSF51126">
    <property type="entry name" value="Pectin lyase-like"/>
    <property type="match status" value="1"/>
</dbReference>
<dbReference type="HOGENOM" id="CLU_257591_0_0_0"/>